<keyword evidence="10" id="KW-0460">Magnesium</keyword>
<feature type="site" description="Stabilizes the phosphoryl group" evidence="9">
    <location>
        <position position="106"/>
    </location>
</feature>
<feature type="binding site" evidence="10">
    <location>
        <position position="131"/>
    </location>
    <ligand>
        <name>Mg(2+)</name>
        <dbReference type="ChEBI" id="CHEBI:18420"/>
    </ligand>
</feature>
<feature type="binding site" evidence="10">
    <location>
        <position position="94"/>
    </location>
    <ligand>
        <name>Zn(2+)</name>
        <dbReference type="ChEBI" id="CHEBI:29105"/>
    </ligand>
</feature>
<evidence type="ECO:0000313" key="12">
    <source>
        <dbReference type="Proteomes" id="UP000245647"/>
    </source>
</evidence>
<dbReference type="InterPro" id="IPR006549">
    <property type="entry name" value="HAD-SF_hydro_IIIA"/>
</dbReference>
<feature type="binding site" evidence="10">
    <location>
        <position position="104"/>
    </location>
    <ligand>
        <name>Zn(2+)</name>
        <dbReference type="ChEBI" id="CHEBI:29105"/>
    </ligand>
</feature>
<protein>
    <recommendedName>
        <fullName evidence="6 7">D,D-heptose 1,7-bisphosphate phosphatase</fullName>
        <ecNumber evidence="7">3.1.3.-</ecNumber>
    </recommendedName>
</protein>
<dbReference type="GO" id="GO:0005737">
    <property type="term" value="C:cytoplasm"/>
    <property type="evidence" value="ECO:0007669"/>
    <property type="project" value="UniProtKB-SubCell"/>
</dbReference>
<dbReference type="InterPro" id="IPR004446">
    <property type="entry name" value="Heptose_bisP_phosphatase"/>
</dbReference>
<evidence type="ECO:0000256" key="2">
    <source>
        <dbReference type="ARBA" id="ARBA00022490"/>
    </source>
</evidence>
<dbReference type="RefSeq" id="WP_109416855.1">
    <property type="nucleotide sequence ID" value="NZ_QEAS01000013.1"/>
</dbReference>
<evidence type="ECO:0000313" key="11">
    <source>
        <dbReference type="EMBL" id="PWG79611.1"/>
    </source>
</evidence>
<dbReference type="NCBIfam" id="TIGR01662">
    <property type="entry name" value="HAD-SF-IIIA"/>
    <property type="match status" value="1"/>
</dbReference>
<dbReference type="OrthoDB" id="9813880at2"/>
<dbReference type="EMBL" id="QEAS01000013">
    <property type="protein sequence ID" value="PWG79611.1"/>
    <property type="molecule type" value="Genomic_DNA"/>
</dbReference>
<name>A0A2U2PDY3_9SPHI</name>
<feature type="binding site" evidence="10">
    <location>
        <position position="102"/>
    </location>
    <ligand>
        <name>Zn(2+)</name>
        <dbReference type="ChEBI" id="CHEBI:29105"/>
    </ligand>
</feature>
<dbReference type="Pfam" id="PF13242">
    <property type="entry name" value="Hydrolase_like"/>
    <property type="match status" value="1"/>
</dbReference>
<evidence type="ECO:0000256" key="4">
    <source>
        <dbReference type="ARBA" id="ARBA00022801"/>
    </source>
</evidence>
<keyword evidence="4 7" id="KW-0378">Hydrolase</keyword>
<dbReference type="PANTHER" id="PTHR42891">
    <property type="entry name" value="D-GLYCERO-BETA-D-MANNO-HEPTOSE-1,7-BISPHOSPHATE 7-PHOSPHATASE"/>
    <property type="match status" value="1"/>
</dbReference>
<evidence type="ECO:0000256" key="8">
    <source>
        <dbReference type="PIRSR" id="PIRSR004682-1"/>
    </source>
</evidence>
<comment type="subcellular location">
    <subcellularLocation>
        <location evidence="1 7">Cytoplasm</location>
    </subcellularLocation>
</comment>
<dbReference type="InterPro" id="IPR036412">
    <property type="entry name" value="HAD-like_sf"/>
</dbReference>
<dbReference type="CDD" id="cd07503">
    <property type="entry name" value="HAD_HisB-N"/>
    <property type="match status" value="1"/>
</dbReference>
<dbReference type="PANTHER" id="PTHR42891:SF1">
    <property type="entry name" value="D-GLYCERO-BETA-D-MANNO-HEPTOSE-1,7-BISPHOSPHATE 7-PHOSPHATASE"/>
    <property type="match status" value="1"/>
</dbReference>
<dbReference type="GO" id="GO:0016791">
    <property type="term" value="F:phosphatase activity"/>
    <property type="evidence" value="ECO:0007669"/>
    <property type="project" value="InterPro"/>
</dbReference>
<reference evidence="11 12" key="1">
    <citation type="submission" date="2018-04" db="EMBL/GenBank/DDBJ databases">
        <title>Pedobacter chongqingensis sp. nov., isolated from a rottenly hemp rope.</title>
        <authorList>
            <person name="Cai Y."/>
        </authorList>
    </citation>
    <scope>NUCLEOTIDE SEQUENCE [LARGE SCALE GENOMIC DNA]</scope>
    <source>
        <strain evidence="11 12">FJ4-8</strain>
    </source>
</reference>
<feature type="binding site" evidence="10">
    <location>
        <position position="10"/>
    </location>
    <ligand>
        <name>Mg(2+)</name>
        <dbReference type="ChEBI" id="CHEBI:18420"/>
    </ligand>
</feature>
<keyword evidence="2 7" id="KW-0963">Cytoplasm</keyword>
<comment type="cofactor">
    <cofactor evidence="10">
        <name>Mg(2+)</name>
        <dbReference type="ChEBI" id="CHEBI:18420"/>
    </cofactor>
</comment>
<feature type="active site" description="Nucleophile" evidence="8">
    <location>
        <position position="10"/>
    </location>
</feature>
<comment type="similarity">
    <text evidence="7">Belongs to the gmhB family.</text>
</comment>
<keyword evidence="12" id="KW-1185">Reference proteome</keyword>
<dbReference type="GO" id="GO:0005975">
    <property type="term" value="P:carbohydrate metabolic process"/>
    <property type="evidence" value="ECO:0007669"/>
    <property type="project" value="InterPro"/>
</dbReference>
<evidence type="ECO:0000256" key="5">
    <source>
        <dbReference type="ARBA" id="ARBA00023277"/>
    </source>
</evidence>
<keyword evidence="10" id="KW-0862">Zinc</keyword>
<keyword evidence="3 10" id="KW-0479">Metal-binding</keyword>
<dbReference type="PIRSF" id="PIRSF004682">
    <property type="entry name" value="GmhB"/>
    <property type="match status" value="1"/>
</dbReference>
<dbReference type="InterPro" id="IPR023214">
    <property type="entry name" value="HAD_sf"/>
</dbReference>
<feature type="site" description="Contributes to substrate recognition" evidence="9">
    <location>
        <position position="105"/>
    </location>
</feature>
<organism evidence="11 12">
    <name type="scientific">Pararcticibacter amylolyticus</name>
    <dbReference type="NCBI Taxonomy" id="2173175"/>
    <lineage>
        <taxon>Bacteria</taxon>
        <taxon>Pseudomonadati</taxon>
        <taxon>Bacteroidota</taxon>
        <taxon>Sphingobacteriia</taxon>
        <taxon>Sphingobacteriales</taxon>
        <taxon>Sphingobacteriaceae</taxon>
        <taxon>Pararcticibacter</taxon>
    </lineage>
</organism>
<comment type="cofactor">
    <cofactor evidence="10">
        <name>Zn(2+)</name>
        <dbReference type="ChEBI" id="CHEBI:29105"/>
    </cofactor>
</comment>
<evidence type="ECO:0000256" key="1">
    <source>
        <dbReference type="ARBA" id="ARBA00004496"/>
    </source>
</evidence>
<keyword evidence="5 7" id="KW-0119">Carbohydrate metabolism</keyword>
<feature type="site" description="Stabilizes the phosphoryl group" evidence="9">
    <location>
        <position position="53"/>
    </location>
</feature>
<dbReference type="GO" id="GO:0046872">
    <property type="term" value="F:metal ion binding"/>
    <property type="evidence" value="ECO:0007669"/>
    <property type="project" value="UniProtKB-KW"/>
</dbReference>
<feature type="active site" description="Proton donor" evidence="8">
    <location>
        <position position="12"/>
    </location>
</feature>
<dbReference type="NCBIfam" id="TIGR01656">
    <property type="entry name" value="Histidinol-ppas"/>
    <property type="match status" value="1"/>
</dbReference>
<evidence type="ECO:0000256" key="3">
    <source>
        <dbReference type="ARBA" id="ARBA00022723"/>
    </source>
</evidence>
<evidence type="ECO:0000256" key="7">
    <source>
        <dbReference type="PIRNR" id="PIRNR004682"/>
    </source>
</evidence>
<proteinExistence type="inferred from homology"/>
<dbReference type="EC" id="3.1.3.-" evidence="7"/>
<feature type="binding site" evidence="10">
    <location>
        <position position="12"/>
    </location>
    <ligand>
        <name>Mg(2+)</name>
        <dbReference type="ChEBI" id="CHEBI:18420"/>
    </ligand>
</feature>
<feature type="binding site" evidence="10">
    <location>
        <position position="92"/>
    </location>
    <ligand>
        <name>Zn(2+)</name>
        <dbReference type="ChEBI" id="CHEBI:29105"/>
    </ligand>
</feature>
<accession>A0A2U2PDY3</accession>
<evidence type="ECO:0000256" key="9">
    <source>
        <dbReference type="PIRSR" id="PIRSR004682-3"/>
    </source>
</evidence>
<dbReference type="AlphaFoldDB" id="A0A2U2PDY3"/>
<evidence type="ECO:0000256" key="6">
    <source>
        <dbReference type="ARBA" id="ARBA00031828"/>
    </source>
</evidence>
<evidence type="ECO:0000256" key="10">
    <source>
        <dbReference type="PIRSR" id="PIRSR004682-4"/>
    </source>
</evidence>
<comment type="caution">
    <text evidence="11">The sequence shown here is derived from an EMBL/GenBank/DDBJ whole genome shotgun (WGS) entry which is preliminary data.</text>
</comment>
<dbReference type="Proteomes" id="UP000245647">
    <property type="component" value="Unassembled WGS sequence"/>
</dbReference>
<dbReference type="Gene3D" id="3.40.50.1000">
    <property type="entry name" value="HAD superfamily/HAD-like"/>
    <property type="match status" value="1"/>
</dbReference>
<dbReference type="InterPro" id="IPR006543">
    <property type="entry name" value="Histidinol-phos"/>
</dbReference>
<dbReference type="SUPFAM" id="SSF56784">
    <property type="entry name" value="HAD-like"/>
    <property type="match status" value="1"/>
</dbReference>
<sequence length="163" mass="18364">MKKNKAVFLDRDGVLNKELGDYVCHPDDFKVLEHNFKPLKELQDRGYLLIVITNQGGVAKGWYSEETLALMHGELIKAYEANGIHLSDIYYCRHHPDYNGKCLCRKPGSLMLEKAAARFNVDISRSYFIGDNQRDMIAGEGAGVKGILIKSDQPIGEVLHLID</sequence>
<gene>
    <name evidence="11" type="ORF">DDR33_16230</name>
</gene>